<accession>A0A8S8XGV0</accession>
<dbReference type="RefSeq" id="WP_420243455.1">
    <property type="nucleotide sequence ID" value="NZ_BOPV01000001.1"/>
</dbReference>
<comment type="caution">
    <text evidence="1">The sequence shown here is derived from an EMBL/GenBank/DDBJ whole genome shotgun (WGS) entry which is preliminary data.</text>
</comment>
<name>A0A8S8XGV0_9PROT</name>
<dbReference type="Proteomes" id="UP000681075">
    <property type="component" value="Unassembled WGS sequence"/>
</dbReference>
<organism evidence="1 2">
    <name type="scientific">Roseiterribacter gracilis</name>
    <dbReference type="NCBI Taxonomy" id="2812848"/>
    <lineage>
        <taxon>Bacteria</taxon>
        <taxon>Pseudomonadati</taxon>
        <taxon>Pseudomonadota</taxon>
        <taxon>Alphaproteobacteria</taxon>
        <taxon>Rhodospirillales</taxon>
        <taxon>Roseiterribacteraceae</taxon>
        <taxon>Roseiterribacter</taxon>
    </lineage>
</organism>
<dbReference type="CDD" id="cd12952">
    <property type="entry name" value="MMP_ACEL2062"/>
    <property type="match status" value="1"/>
</dbReference>
<keyword evidence="2" id="KW-1185">Reference proteome</keyword>
<keyword evidence="1" id="KW-0808">Transferase</keyword>
<dbReference type="Gene3D" id="3.30.2010.20">
    <property type="match status" value="1"/>
</dbReference>
<protein>
    <submittedName>
        <fullName evidence="1">Acetylglutamate kinase</fullName>
    </submittedName>
</protein>
<keyword evidence="1" id="KW-0418">Kinase</keyword>
<sequence length="132" mass="14674">MPQEPAKFAPTLDELADLAEQALATLPLQFRRAIEGVALSVDEFADDDTLNEMGIEDPFELTGLYRGVPIGIADSAGPLHDVNRIFLYRRPILDEWCATGVELAHLIRHVLIHEIGHHLGLSDDDIHRIETS</sequence>
<dbReference type="AlphaFoldDB" id="A0A8S8XGV0"/>
<gene>
    <name evidence="1" type="ORF">TMPK1_25920</name>
</gene>
<evidence type="ECO:0000313" key="1">
    <source>
        <dbReference type="EMBL" id="GIL40355.1"/>
    </source>
</evidence>
<evidence type="ECO:0000313" key="2">
    <source>
        <dbReference type="Proteomes" id="UP000681075"/>
    </source>
</evidence>
<reference evidence="1" key="1">
    <citation type="submission" date="2021-02" db="EMBL/GenBank/DDBJ databases">
        <title>Genome sequence of Rhodospirillales sp. strain TMPK1 isolated from soil.</title>
        <authorList>
            <person name="Nakai R."/>
            <person name="Kusada H."/>
            <person name="Tamaki H."/>
        </authorList>
    </citation>
    <scope>NUCLEOTIDE SEQUENCE</scope>
    <source>
        <strain evidence="1">TMPK1</strain>
    </source>
</reference>
<dbReference type="InterPro" id="IPR038555">
    <property type="entry name" value="Zincin_1_sf"/>
</dbReference>
<dbReference type="InterPro" id="IPR010428">
    <property type="entry name" value="Zincin_1"/>
</dbReference>
<proteinExistence type="predicted"/>
<dbReference type="SUPFAM" id="SSF55486">
    <property type="entry name" value="Metalloproteases ('zincins'), catalytic domain"/>
    <property type="match status" value="1"/>
</dbReference>
<dbReference type="Pfam" id="PF06262">
    <property type="entry name" value="Zincin_1"/>
    <property type="match status" value="1"/>
</dbReference>
<dbReference type="GO" id="GO:0016301">
    <property type="term" value="F:kinase activity"/>
    <property type="evidence" value="ECO:0007669"/>
    <property type="project" value="UniProtKB-KW"/>
</dbReference>
<dbReference type="EMBL" id="BOPV01000001">
    <property type="protein sequence ID" value="GIL40355.1"/>
    <property type="molecule type" value="Genomic_DNA"/>
</dbReference>